<evidence type="ECO:0000256" key="1">
    <source>
        <dbReference type="SAM" id="Phobius"/>
    </source>
</evidence>
<comment type="caution">
    <text evidence="2">The sequence shown here is derived from an EMBL/GenBank/DDBJ whole genome shotgun (WGS) entry which is preliminary data.</text>
</comment>
<evidence type="ECO:0000313" key="3">
    <source>
        <dbReference type="Proteomes" id="UP001438112"/>
    </source>
</evidence>
<name>A0ABP9ZHV6_9LACO</name>
<reference evidence="2 3" key="1">
    <citation type="submission" date="2024-03" db="EMBL/GenBank/DDBJ databases">
        <title>Inconsistent identification of Apilactobacillus kunkeei-related strains obtained by well-developed overall genome related indices.</title>
        <authorList>
            <person name="Maeno S."/>
            <person name="Endo A."/>
        </authorList>
    </citation>
    <scope>NUCLEOTIDE SEQUENCE [LARGE SCALE GENOMIC DNA]</scope>
    <source>
        <strain evidence="2 3">20H-10</strain>
    </source>
</reference>
<dbReference type="InterPro" id="IPR004676">
    <property type="entry name" value="Cd-R_transporter"/>
</dbReference>
<feature type="transmembrane region" description="Helical" evidence="1">
    <location>
        <begin position="32"/>
        <end position="52"/>
    </location>
</feature>
<feature type="transmembrane region" description="Helical" evidence="1">
    <location>
        <begin position="96"/>
        <end position="115"/>
    </location>
</feature>
<feature type="transmembrane region" description="Helical" evidence="1">
    <location>
        <begin position="58"/>
        <end position="76"/>
    </location>
</feature>
<feature type="transmembrane region" description="Helical" evidence="1">
    <location>
        <begin position="121"/>
        <end position="144"/>
    </location>
</feature>
<feature type="transmembrane region" description="Helical" evidence="1">
    <location>
        <begin position="6"/>
        <end position="25"/>
    </location>
</feature>
<keyword evidence="1" id="KW-0812">Transmembrane</keyword>
<keyword evidence="1" id="KW-1133">Transmembrane helix</keyword>
<sequence>MNWLLILVTFLGVNLDFFFILLLLLRKYNLKSVMMGYLLGLWILLILSFSAGQILDHFLPEWLLGVLGLLPIYMALKDEDEEAKEVNHKSPIVITLITYLSVCAGCNLALFLPVLSTISAVQIIEVIVVLTVLSLLIILLIKAIGNIQSINNLMEKYGEILTKVVYIGVGIYVLFDSGLIAHVISWF</sequence>
<gene>
    <name evidence="2" type="ORF">AP20H10_07430</name>
</gene>
<keyword evidence="3" id="KW-1185">Reference proteome</keyword>
<dbReference type="EMBL" id="BAABVV010000033">
    <property type="protein sequence ID" value="GAA6114380.1"/>
    <property type="molecule type" value="Genomic_DNA"/>
</dbReference>
<dbReference type="RefSeq" id="WP_353317863.1">
    <property type="nucleotide sequence ID" value="NZ_BAABVV010000033.1"/>
</dbReference>
<dbReference type="Proteomes" id="UP001438112">
    <property type="component" value="Unassembled WGS sequence"/>
</dbReference>
<organism evidence="2 3">
    <name type="scientific">Apilactobacillus apinorum</name>
    <dbReference type="NCBI Taxonomy" id="1218495"/>
    <lineage>
        <taxon>Bacteria</taxon>
        <taxon>Bacillati</taxon>
        <taxon>Bacillota</taxon>
        <taxon>Bacilli</taxon>
        <taxon>Lactobacillales</taxon>
        <taxon>Lactobacillaceae</taxon>
        <taxon>Apilactobacillus</taxon>
    </lineage>
</organism>
<proteinExistence type="predicted"/>
<keyword evidence="1" id="KW-0472">Membrane</keyword>
<evidence type="ECO:0000313" key="2">
    <source>
        <dbReference type="EMBL" id="GAA6114380.1"/>
    </source>
</evidence>
<accession>A0ABP9ZHV6</accession>
<dbReference type="Pfam" id="PF03596">
    <property type="entry name" value="Cad"/>
    <property type="match status" value="1"/>
</dbReference>
<feature type="transmembrane region" description="Helical" evidence="1">
    <location>
        <begin position="164"/>
        <end position="184"/>
    </location>
</feature>
<protein>
    <submittedName>
        <fullName evidence="2">Cadmium resistance transporter</fullName>
    </submittedName>
</protein>